<keyword evidence="1" id="KW-0472">Membrane</keyword>
<comment type="caution">
    <text evidence="2">The sequence shown here is derived from an EMBL/GenBank/DDBJ whole genome shotgun (WGS) entry which is preliminary data.</text>
</comment>
<name>A0ABX2B328_9BACT</name>
<evidence type="ECO:0008006" key="4">
    <source>
        <dbReference type="Google" id="ProtNLM"/>
    </source>
</evidence>
<reference evidence="2 3" key="1">
    <citation type="submission" date="2020-05" db="EMBL/GenBank/DDBJ databases">
        <title>Distinct polysaccharide utilization as determinants for interspecies competition between intestinal Prevotella spp.</title>
        <authorList>
            <person name="Galvez E.J.C."/>
            <person name="Iljazovic A."/>
            <person name="Strowig T."/>
        </authorList>
    </citation>
    <scope>NUCLEOTIDE SEQUENCE [LARGE SCALE GENOMIC DNA]</scope>
    <source>
        <strain evidence="2 3">PCHR</strain>
    </source>
</reference>
<proteinExistence type="predicted"/>
<organism evidence="2 3">
    <name type="scientific">Xylanibacter caecicola</name>
    <dbReference type="NCBI Taxonomy" id="2736294"/>
    <lineage>
        <taxon>Bacteria</taxon>
        <taxon>Pseudomonadati</taxon>
        <taxon>Bacteroidota</taxon>
        <taxon>Bacteroidia</taxon>
        <taxon>Bacteroidales</taxon>
        <taxon>Prevotellaceae</taxon>
        <taxon>Xylanibacter</taxon>
    </lineage>
</organism>
<keyword evidence="1" id="KW-0812">Transmembrane</keyword>
<sequence length="140" mass="15839">MNKDRKYIENLIEKYLDGDTSNNEEKLLRRYFTNSGNDIPDEWKALRALFGYETVQRKNALRNTRTGAIRIYIRYAAVASAVILIAIPIMMHRNGTSGNYAVIDGKVCTDSRIVTSEAEKALMMVAIGEDETFEALGQIQ</sequence>
<evidence type="ECO:0000313" key="2">
    <source>
        <dbReference type="EMBL" id="NPE25857.1"/>
    </source>
</evidence>
<accession>A0ABX2B328</accession>
<dbReference type="EMBL" id="JABKKJ010000019">
    <property type="protein sequence ID" value="NPE25857.1"/>
    <property type="molecule type" value="Genomic_DNA"/>
</dbReference>
<evidence type="ECO:0000313" key="3">
    <source>
        <dbReference type="Proteomes" id="UP000820977"/>
    </source>
</evidence>
<keyword evidence="1" id="KW-1133">Transmembrane helix</keyword>
<gene>
    <name evidence="2" type="ORF">HPS54_10070</name>
</gene>
<keyword evidence="3" id="KW-1185">Reference proteome</keyword>
<dbReference type="Proteomes" id="UP000820977">
    <property type="component" value="Unassembled WGS sequence"/>
</dbReference>
<dbReference type="RefSeq" id="WP_172345323.1">
    <property type="nucleotide sequence ID" value="NZ_CASYYZ010000028.1"/>
</dbReference>
<feature type="transmembrane region" description="Helical" evidence="1">
    <location>
        <begin position="72"/>
        <end position="91"/>
    </location>
</feature>
<evidence type="ECO:0000256" key="1">
    <source>
        <dbReference type="SAM" id="Phobius"/>
    </source>
</evidence>
<protein>
    <recommendedName>
        <fullName evidence="4">Anti sigma-E protein RseA N-terminal domain-containing protein</fullName>
    </recommendedName>
</protein>